<evidence type="ECO:0000256" key="2">
    <source>
        <dbReference type="ARBA" id="ARBA00013275"/>
    </source>
</evidence>
<dbReference type="InterPro" id="IPR000873">
    <property type="entry name" value="AMP-dep_synth/lig_dom"/>
</dbReference>
<dbReference type="PROSITE" id="PS00455">
    <property type="entry name" value="AMP_BINDING"/>
    <property type="match status" value="1"/>
</dbReference>
<dbReference type="InterPro" id="IPR032387">
    <property type="entry name" value="ACAS_N"/>
</dbReference>
<comment type="caution">
    <text evidence="9">The sequence shown here is derived from an EMBL/GenBank/DDBJ whole genome shotgun (WGS) entry which is preliminary data.</text>
</comment>
<dbReference type="EC" id="6.2.1.1" evidence="2"/>
<organism evidence="9 10">
    <name type="scientific">Calicophoron daubneyi</name>
    <name type="common">Rumen fluke</name>
    <name type="synonym">Paramphistomum daubneyi</name>
    <dbReference type="NCBI Taxonomy" id="300641"/>
    <lineage>
        <taxon>Eukaryota</taxon>
        <taxon>Metazoa</taxon>
        <taxon>Spiralia</taxon>
        <taxon>Lophotrochozoa</taxon>
        <taxon>Platyhelminthes</taxon>
        <taxon>Trematoda</taxon>
        <taxon>Digenea</taxon>
        <taxon>Plagiorchiida</taxon>
        <taxon>Pronocephalata</taxon>
        <taxon>Paramphistomoidea</taxon>
        <taxon>Paramphistomidae</taxon>
        <taxon>Calicophoron</taxon>
    </lineage>
</organism>
<dbReference type="GO" id="GO:0050218">
    <property type="term" value="F:propionate-CoA ligase activity"/>
    <property type="evidence" value="ECO:0007669"/>
    <property type="project" value="TreeGrafter"/>
</dbReference>
<dbReference type="EMBL" id="CAXLJL010000123">
    <property type="protein sequence ID" value="CAL5132297.1"/>
    <property type="molecule type" value="Genomic_DNA"/>
</dbReference>
<evidence type="ECO:0000259" key="6">
    <source>
        <dbReference type="Pfam" id="PF00501"/>
    </source>
</evidence>
<feature type="domain" description="AMP-binding enzyme C-terminal" evidence="7">
    <location>
        <begin position="558"/>
        <end position="636"/>
    </location>
</feature>
<sequence length="683" mass="76136">MKRIIFPLRKNILGCFYSSVSETYQAAFRRSLENPSQFWEEQAQRLIWFKRWEKVLTDSGSPHARWFKGGFTNICYNCLDRQVIMNQGEKVALVYDSPMIGFRQHYKYGELLETVSHLSGYLARQCSVKKGDRILIYMPSIPECIIAMLAAARLGAIHAVVFGGFSAEKLAIRINSVKPKVIITASYGIEKTRQTDYKSVVDQAFQISACKDQVKRCIVFQRPVLPPVSLEPQSFYVNWMEALYSSRPHDAVPVESNDPLYILHTSGTTGDPKGVVRDHGGYQVALNYCSEMVYGMQSGKVWWATSEFGWVVGHSFACYGPLLRGAPTVIYEGKAVGTPDAAQLFRVASQNNVHGWLLNPSALRAIRSEDPELKQSEDYRSRLNKLRNVFLAGERCDISTIAWLAKRLPTNVRISDSWWQTETGWPISSSCLGYEGGYFQDIGVTVPVGSVGLPVPGYDVQLAKAEERGETSRCTKVNENGKEISLKRILIKLPLPPGTTKTLWEDEKQFMDAYFERYPGYYDTMDLGYVDEHGCLHVMGRADNVIDISGKKLCIVALEDACLAVNDIVDCAAIAVPHETKGHVPLGLLVKNPESKKTNEEVIKAFIHSVRKLVGPVASYTKACVVPKLPRTLTGKISRASLTQMAAGKAVHVPMAIEDASVYKRIHEIFESCGLKPSSSSST</sequence>
<dbReference type="GO" id="GO:0003987">
    <property type="term" value="F:acetate-CoA ligase activity"/>
    <property type="evidence" value="ECO:0007669"/>
    <property type="project" value="UniProtKB-EC"/>
</dbReference>
<evidence type="ECO:0000259" key="7">
    <source>
        <dbReference type="Pfam" id="PF13193"/>
    </source>
</evidence>
<dbReference type="SUPFAM" id="SSF56801">
    <property type="entry name" value="Acetyl-CoA synthetase-like"/>
    <property type="match status" value="1"/>
</dbReference>
<evidence type="ECO:0000313" key="9">
    <source>
        <dbReference type="EMBL" id="CAL5132297.1"/>
    </source>
</evidence>
<feature type="domain" description="Acetyl-coenzyme A synthetase N-terminal" evidence="8">
    <location>
        <begin position="24"/>
        <end position="78"/>
    </location>
</feature>
<dbReference type="InterPro" id="IPR042099">
    <property type="entry name" value="ANL_N_sf"/>
</dbReference>
<comment type="catalytic activity">
    <reaction evidence="5">
        <text>butanoate + ATP + CoA = butanoyl-CoA + AMP + diphosphate</text>
        <dbReference type="Rhea" id="RHEA:46172"/>
        <dbReference type="ChEBI" id="CHEBI:17968"/>
        <dbReference type="ChEBI" id="CHEBI:30616"/>
        <dbReference type="ChEBI" id="CHEBI:33019"/>
        <dbReference type="ChEBI" id="CHEBI:57287"/>
        <dbReference type="ChEBI" id="CHEBI:57371"/>
        <dbReference type="ChEBI" id="CHEBI:456215"/>
    </reaction>
    <physiologicalReaction direction="left-to-right" evidence="5">
        <dbReference type="Rhea" id="RHEA:46173"/>
    </physiologicalReaction>
</comment>
<evidence type="ECO:0000313" key="10">
    <source>
        <dbReference type="Proteomes" id="UP001497525"/>
    </source>
</evidence>
<dbReference type="Gene3D" id="3.40.50.12780">
    <property type="entry name" value="N-terminal domain of ligase-like"/>
    <property type="match status" value="1"/>
</dbReference>
<dbReference type="PANTHER" id="PTHR43347">
    <property type="entry name" value="ACYL-COA SYNTHETASE"/>
    <property type="match status" value="1"/>
</dbReference>
<protein>
    <recommendedName>
        <fullName evidence="3">Acyl-CoA synthetase short-chain family member 3, mitochondrial</fullName>
        <ecNumber evidence="2">6.2.1.1</ecNumber>
    </recommendedName>
    <alternativeName>
        <fullName evidence="4">Acetate--CoA ligase 3</fullName>
    </alternativeName>
</protein>
<evidence type="ECO:0000256" key="3">
    <source>
        <dbReference type="ARBA" id="ARBA00040004"/>
    </source>
</evidence>
<evidence type="ECO:0000256" key="4">
    <source>
        <dbReference type="ARBA" id="ARBA00042755"/>
    </source>
</evidence>
<feature type="domain" description="AMP-dependent synthetase/ligase" evidence="6">
    <location>
        <begin position="85"/>
        <end position="469"/>
    </location>
</feature>
<gene>
    <name evidence="9" type="ORF">CDAUBV1_LOCUS5136</name>
</gene>
<dbReference type="Gene3D" id="3.30.300.30">
    <property type="match status" value="1"/>
</dbReference>
<evidence type="ECO:0000259" key="8">
    <source>
        <dbReference type="Pfam" id="PF16177"/>
    </source>
</evidence>
<dbReference type="InterPro" id="IPR020845">
    <property type="entry name" value="AMP-binding_CS"/>
</dbReference>
<dbReference type="GO" id="GO:0005759">
    <property type="term" value="C:mitochondrial matrix"/>
    <property type="evidence" value="ECO:0007669"/>
    <property type="project" value="TreeGrafter"/>
</dbReference>
<dbReference type="InterPro" id="IPR045851">
    <property type="entry name" value="AMP-bd_C_sf"/>
</dbReference>
<reference evidence="9" key="1">
    <citation type="submission" date="2024-06" db="EMBL/GenBank/DDBJ databases">
        <authorList>
            <person name="Liu X."/>
            <person name="Lenzi L."/>
            <person name="Haldenby T S."/>
            <person name="Uol C."/>
        </authorList>
    </citation>
    <scope>NUCLEOTIDE SEQUENCE</scope>
</reference>
<name>A0AAV2T4A2_CALDB</name>
<dbReference type="InterPro" id="IPR025110">
    <property type="entry name" value="AMP-bd_C"/>
</dbReference>
<accession>A0AAV2T4A2</accession>
<dbReference type="Pfam" id="PF00501">
    <property type="entry name" value="AMP-binding"/>
    <property type="match status" value="1"/>
</dbReference>
<dbReference type="PANTHER" id="PTHR43347:SF3">
    <property type="entry name" value="ACYL-COA SYNTHETASE SHORT-CHAIN FAMILY MEMBER 3, MITOCHONDRIAL"/>
    <property type="match status" value="1"/>
</dbReference>
<evidence type="ECO:0000256" key="1">
    <source>
        <dbReference type="ARBA" id="ARBA00006432"/>
    </source>
</evidence>
<dbReference type="Proteomes" id="UP001497525">
    <property type="component" value="Unassembled WGS sequence"/>
</dbReference>
<dbReference type="Pfam" id="PF13193">
    <property type="entry name" value="AMP-binding_C"/>
    <property type="match status" value="1"/>
</dbReference>
<dbReference type="AlphaFoldDB" id="A0AAV2T4A2"/>
<evidence type="ECO:0000256" key="5">
    <source>
        <dbReference type="ARBA" id="ARBA00047935"/>
    </source>
</evidence>
<dbReference type="Pfam" id="PF16177">
    <property type="entry name" value="ACAS_N"/>
    <property type="match status" value="1"/>
</dbReference>
<comment type="similarity">
    <text evidence="1">Belongs to the ATP-dependent AMP-binding enzyme family.</text>
</comment>
<proteinExistence type="inferred from homology"/>